<feature type="region of interest" description="Disordered" evidence="1">
    <location>
        <begin position="51"/>
        <end position="70"/>
    </location>
</feature>
<comment type="caution">
    <text evidence="2">The sequence shown here is derived from an EMBL/GenBank/DDBJ whole genome shotgun (WGS) entry which is preliminary data.</text>
</comment>
<sequence>MENVVDTQDTGIFVMCTILWDSVETLGRRAHWALIHSSFVAAPAIYPHTTMRADPAPMPMTDNTLTNRNR</sequence>
<name>A0A364VD26_9CORY</name>
<protein>
    <submittedName>
        <fullName evidence="2">Uncharacterized protein</fullName>
    </submittedName>
</protein>
<dbReference type="AlphaFoldDB" id="A0A364VD26"/>
<dbReference type="Proteomes" id="UP000251047">
    <property type="component" value="Unassembled WGS sequence"/>
</dbReference>
<accession>A0A364VD26</accession>
<evidence type="ECO:0000313" key="2">
    <source>
        <dbReference type="EMBL" id="RAV34537.1"/>
    </source>
</evidence>
<evidence type="ECO:0000256" key="1">
    <source>
        <dbReference type="SAM" id="MobiDB-lite"/>
    </source>
</evidence>
<evidence type="ECO:0000313" key="3">
    <source>
        <dbReference type="Proteomes" id="UP000251047"/>
    </source>
</evidence>
<organism evidence="2 3">
    <name type="scientific">Corynebacterium heidelbergense</name>
    <dbReference type="NCBI Taxonomy" id="2055947"/>
    <lineage>
        <taxon>Bacteria</taxon>
        <taxon>Bacillati</taxon>
        <taxon>Actinomycetota</taxon>
        <taxon>Actinomycetes</taxon>
        <taxon>Mycobacteriales</taxon>
        <taxon>Corynebacteriaceae</taxon>
        <taxon>Corynebacterium</taxon>
    </lineage>
</organism>
<reference evidence="2 3" key="1">
    <citation type="journal article" date="2018" name="Syst. Appl. Microbiol.">
        <title>Corynebacterium heidelbergense sp. nov., isolated from the preen glands of Egyptian geese (Alopochen aegyptiacus).</title>
        <authorList>
            <person name="Braun M.S."/>
            <person name="Wang E."/>
            <person name="Zimmermann S."/>
            <person name="Wink M."/>
        </authorList>
    </citation>
    <scope>NUCLEOTIDE SEQUENCE [LARGE SCALE GENOMIC DNA]</scope>
    <source>
        <strain evidence="2 3">DSM 104638</strain>
    </source>
</reference>
<dbReference type="EMBL" id="PHQP01000012">
    <property type="protein sequence ID" value="RAV34537.1"/>
    <property type="molecule type" value="Genomic_DNA"/>
</dbReference>
<gene>
    <name evidence="2" type="ORF">CWC39_02795</name>
</gene>
<proteinExistence type="predicted"/>
<feature type="compositionally biased region" description="Polar residues" evidence="1">
    <location>
        <begin position="61"/>
        <end position="70"/>
    </location>
</feature>